<accession>K9WQ95</accession>
<keyword evidence="2" id="KW-1185">Reference proteome</keyword>
<evidence type="ECO:0000313" key="1">
    <source>
        <dbReference type="EMBL" id="AFZ22348.1"/>
    </source>
</evidence>
<dbReference type="Proteomes" id="UP000010471">
    <property type="component" value="Plasmid pMIC7113.07"/>
</dbReference>
<keyword evidence="1" id="KW-0614">Plasmid</keyword>
<reference evidence="1 2" key="1">
    <citation type="submission" date="2012-06" db="EMBL/GenBank/DDBJ databases">
        <title>Finished plasmid 7 of genome of Microcoleus sp. PCC 7113.</title>
        <authorList>
            <consortium name="US DOE Joint Genome Institute"/>
            <person name="Gugger M."/>
            <person name="Coursin T."/>
            <person name="Rippka R."/>
            <person name="Tandeau De Marsac N."/>
            <person name="Huntemann M."/>
            <person name="Wei C.-L."/>
            <person name="Han J."/>
            <person name="Detter J.C."/>
            <person name="Han C."/>
            <person name="Tapia R."/>
            <person name="Chen A."/>
            <person name="Kyrpides N."/>
            <person name="Mavromatis K."/>
            <person name="Markowitz V."/>
            <person name="Szeto E."/>
            <person name="Ivanova N."/>
            <person name="Pagani I."/>
            <person name="Pati A."/>
            <person name="Goodwin L."/>
            <person name="Nordberg H.P."/>
            <person name="Cantor M.N."/>
            <person name="Hua S.X."/>
            <person name="Woyke T."/>
            <person name="Kerfeld C.A."/>
        </authorList>
    </citation>
    <scope>NUCLEOTIDE SEQUENCE [LARGE SCALE GENOMIC DNA]</scope>
    <source>
        <strain evidence="1 2">PCC 7113</strain>
        <plasmid evidence="1 2">pMIC7113.07</plasmid>
    </source>
</reference>
<dbReference type="EMBL" id="CP003637">
    <property type="protein sequence ID" value="AFZ22348.1"/>
    <property type="molecule type" value="Genomic_DNA"/>
</dbReference>
<dbReference type="AlphaFoldDB" id="K9WQ95"/>
<geneLocation type="plasmid" evidence="1 2">
    <name>pMIC7113.07</name>
</geneLocation>
<sequence>MRPPSGNQTLSSTVRVPGELYEALRQIRLSLESEHQSAAPTVQDMISVALKRFINDWENPDKQSQLLGELLEHRQVARSNMGKKRIDGS</sequence>
<organism evidence="1 2">
    <name type="scientific">Allocoleopsis franciscana PCC 7113</name>
    <dbReference type="NCBI Taxonomy" id="1173027"/>
    <lineage>
        <taxon>Bacteria</taxon>
        <taxon>Bacillati</taxon>
        <taxon>Cyanobacteriota</taxon>
        <taxon>Cyanophyceae</taxon>
        <taxon>Coleofasciculales</taxon>
        <taxon>Coleofasciculaceae</taxon>
        <taxon>Allocoleopsis</taxon>
        <taxon>Allocoleopsis franciscana</taxon>
    </lineage>
</organism>
<proteinExistence type="predicted"/>
<name>K9WQ95_9CYAN</name>
<evidence type="ECO:0000313" key="2">
    <source>
        <dbReference type="Proteomes" id="UP000010471"/>
    </source>
</evidence>
<dbReference type="KEGG" id="mic:Mic7113_6788"/>
<gene>
    <name evidence="1" type="ORF">Mic7113_6788</name>
</gene>
<protein>
    <submittedName>
        <fullName evidence="1">Uncharacterized protein</fullName>
    </submittedName>
</protein>
<dbReference type="HOGENOM" id="CLU_2451306_0_0_3"/>